<keyword evidence="8" id="KW-0344">Guanine-nucleotide releasing factor</keyword>
<reference evidence="15" key="3">
    <citation type="submission" date="2025-09" db="UniProtKB">
        <authorList>
            <consortium name="Ensembl"/>
        </authorList>
    </citation>
    <scope>IDENTIFICATION</scope>
</reference>
<dbReference type="GO" id="GO:0005085">
    <property type="term" value="F:guanyl-nucleotide exchange factor activity"/>
    <property type="evidence" value="ECO:0007669"/>
    <property type="project" value="UniProtKB-KW"/>
</dbReference>
<organism evidence="15 16">
    <name type="scientific">Cynoglossus semilaevis</name>
    <name type="common">Tongue sole</name>
    <dbReference type="NCBI Taxonomy" id="244447"/>
    <lineage>
        <taxon>Eukaryota</taxon>
        <taxon>Metazoa</taxon>
        <taxon>Chordata</taxon>
        <taxon>Craniata</taxon>
        <taxon>Vertebrata</taxon>
        <taxon>Euteleostomi</taxon>
        <taxon>Actinopterygii</taxon>
        <taxon>Neopterygii</taxon>
        <taxon>Teleostei</taxon>
        <taxon>Neoteleostei</taxon>
        <taxon>Acanthomorphata</taxon>
        <taxon>Carangaria</taxon>
        <taxon>Pleuronectiformes</taxon>
        <taxon>Pleuronectoidei</taxon>
        <taxon>Cynoglossidae</taxon>
        <taxon>Cynoglossinae</taxon>
        <taxon>Cynoglossus</taxon>
    </lineage>
</organism>
<keyword evidence="12" id="KW-0378">Hydrolase</keyword>
<dbReference type="GO" id="GO:0080048">
    <property type="term" value="F:GDP-D-glucose phosphorylase activity"/>
    <property type="evidence" value="ECO:0007669"/>
    <property type="project" value="UniProtKB-EC"/>
</dbReference>
<evidence type="ECO:0000256" key="5">
    <source>
        <dbReference type="ARBA" id="ARBA00012507"/>
    </source>
</evidence>
<proteinExistence type="inferred from homology"/>
<name>A0A3P8W5Y8_CYNSE</name>
<dbReference type="Ensembl" id="ENSCSET00000022226.1">
    <property type="protein sequence ID" value="ENSCSEP00000021947.1"/>
    <property type="gene ID" value="ENSCSEG00000014002.1"/>
</dbReference>
<dbReference type="GO" id="GO:0016787">
    <property type="term" value="F:hydrolase activity"/>
    <property type="evidence" value="ECO:0007669"/>
    <property type="project" value="UniProtKB-KW"/>
</dbReference>
<comment type="subcellular location">
    <subcellularLocation>
        <location evidence="3">Cytoplasm</location>
    </subcellularLocation>
</comment>
<keyword evidence="11" id="KW-0547">Nucleotide-binding</keyword>
<evidence type="ECO:0000259" key="14">
    <source>
        <dbReference type="Pfam" id="PF26217"/>
    </source>
</evidence>
<dbReference type="GeneTree" id="ENSGT00390000016718"/>
<dbReference type="RefSeq" id="XP_008310755.1">
    <property type="nucleotide sequence ID" value="XM_008312533.3"/>
</dbReference>
<evidence type="ECO:0000256" key="10">
    <source>
        <dbReference type="ARBA" id="ARBA00022695"/>
    </source>
</evidence>
<dbReference type="RefSeq" id="XP_008310756.1">
    <property type="nucleotide sequence ID" value="XM_008312534.3"/>
</dbReference>
<dbReference type="OrthoDB" id="417175at2759"/>
<dbReference type="PANTHER" id="PTHR20884:SF8">
    <property type="entry name" value="GDP-D-GLUCOSE PHOSPHORYLASE 1"/>
    <property type="match status" value="1"/>
</dbReference>
<dbReference type="EC" id="2.7.7.78" evidence="5"/>
<dbReference type="Pfam" id="PF26216">
    <property type="entry name" value="GDPGP1_C"/>
    <property type="match status" value="1"/>
</dbReference>
<dbReference type="STRING" id="244447.ENSCSEP00000021947"/>
<keyword evidence="16" id="KW-1185">Reference proteome</keyword>
<evidence type="ECO:0000256" key="2">
    <source>
        <dbReference type="ARBA" id="ARBA00003049"/>
    </source>
</evidence>
<feature type="domain" description="GDPGP1-like N-terminal" evidence="14">
    <location>
        <begin position="32"/>
        <end position="203"/>
    </location>
</feature>
<evidence type="ECO:0000256" key="9">
    <source>
        <dbReference type="ARBA" id="ARBA00022679"/>
    </source>
</evidence>
<dbReference type="InParanoid" id="A0A3P8W5Y8"/>
<comment type="catalytic activity">
    <reaction evidence="1">
        <text>GDP-alpha-D-glucose + phosphate = alpha-D-glucose 1-phosphate + GDP + H(+)</text>
        <dbReference type="Rhea" id="RHEA:30387"/>
        <dbReference type="ChEBI" id="CHEBI:15378"/>
        <dbReference type="ChEBI" id="CHEBI:43474"/>
        <dbReference type="ChEBI" id="CHEBI:58189"/>
        <dbReference type="ChEBI" id="CHEBI:58601"/>
        <dbReference type="ChEBI" id="CHEBI:62230"/>
        <dbReference type="EC" id="2.7.7.78"/>
    </reaction>
</comment>
<evidence type="ECO:0000256" key="11">
    <source>
        <dbReference type="ARBA" id="ARBA00022741"/>
    </source>
</evidence>
<dbReference type="GeneID" id="103380517"/>
<evidence type="ECO:0000256" key="12">
    <source>
        <dbReference type="ARBA" id="ARBA00022801"/>
    </source>
</evidence>
<protein>
    <recommendedName>
        <fullName evidence="6">GDP-D-glucose phosphorylase 1</fullName>
        <ecNumber evidence="5">2.7.7.78</ecNumber>
    </recommendedName>
</protein>
<keyword evidence="7" id="KW-0963">Cytoplasm</keyword>
<evidence type="ECO:0000256" key="4">
    <source>
        <dbReference type="ARBA" id="ARBA00006451"/>
    </source>
</evidence>
<evidence type="ECO:0000256" key="8">
    <source>
        <dbReference type="ARBA" id="ARBA00022658"/>
    </source>
</evidence>
<dbReference type="AlphaFoldDB" id="A0A3P8W5Y8"/>
<evidence type="ECO:0000256" key="6">
    <source>
        <dbReference type="ARBA" id="ARBA00018857"/>
    </source>
</evidence>
<accession>A0A3P8W5Y8</accession>
<dbReference type="GO" id="GO:0006006">
    <property type="term" value="P:glucose metabolic process"/>
    <property type="evidence" value="ECO:0007669"/>
    <property type="project" value="TreeGrafter"/>
</dbReference>
<evidence type="ECO:0000256" key="7">
    <source>
        <dbReference type="ARBA" id="ARBA00022490"/>
    </source>
</evidence>
<evidence type="ECO:0000313" key="15">
    <source>
        <dbReference type="Ensembl" id="ENSCSEP00000021947.1"/>
    </source>
</evidence>
<evidence type="ECO:0000313" key="16">
    <source>
        <dbReference type="Proteomes" id="UP000265120"/>
    </source>
</evidence>
<dbReference type="GO" id="GO:0005737">
    <property type="term" value="C:cytoplasm"/>
    <property type="evidence" value="ECO:0007669"/>
    <property type="project" value="UniProtKB-SubCell"/>
</dbReference>
<comment type="similarity">
    <text evidence="4">Belongs to the GDPGP1 family.</text>
</comment>
<dbReference type="CTD" id="390637"/>
<dbReference type="GO" id="GO:0000166">
    <property type="term" value="F:nucleotide binding"/>
    <property type="evidence" value="ECO:0007669"/>
    <property type="project" value="UniProtKB-KW"/>
</dbReference>
<dbReference type="InterPro" id="IPR026506">
    <property type="entry name" value="GDPGP"/>
</dbReference>
<dbReference type="InterPro" id="IPR058865">
    <property type="entry name" value="GDPGP1_C"/>
</dbReference>
<evidence type="ECO:0000259" key="13">
    <source>
        <dbReference type="Pfam" id="PF26216"/>
    </source>
</evidence>
<dbReference type="KEGG" id="csem:103380517"/>
<dbReference type="InterPro" id="IPR058866">
    <property type="entry name" value="GDPGP1_N"/>
</dbReference>
<comment type="function">
    <text evidence="2">Specific and highly efficient GDP-D-glucose phosphorylase regulating the levels of GDP-D-glucose in cells.</text>
</comment>
<feature type="domain" description="GDPGP1-like C-terminal" evidence="13">
    <location>
        <begin position="225"/>
        <end position="360"/>
    </location>
</feature>
<sequence length="365" mass="41453">MPLQFVYTDQEFVTDVCRSSGPSSRTSPVPAKFDTLLQTGWTKRMEAGLFRYTLGALQTHIMPGSHNYVAQLNVQRGSEKRKPQEILSIRQEFNPRQFNFNKINPEEVIFEMVKVTERHPDLHNGEEAPQPSRMTVLVNVSPLEFGHCLLVPDPLSCLPQILTPFTIQVGIESVLLSSDTGFRVGFNSLGAFASVNHLHLHGYYMGRELKIESRQAEPLVPEKGFYRFLDFPVGFLFYTESEQVEEVSRAVCEVTDLLVAANVAHNLFMTRGCPPHDGMQDKDDLSLRRGVRIIVWPRLSCFGVKEDSAFNVALCELAGHLPFKNKRDFECYTEKDVSDIIQKYLLPDDEMKALEQQLVLLLKDS</sequence>
<evidence type="ECO:0000256" key="3">
    <source>
        <dbReference type="ARBA" id="ARBA00004496"/>
    </source>
</evidence>
<reference evidence="15" key="2">
    <citation type="submission" date="2025-08" db="UniProtKB">
        <authorList>
            <consortium name="Ensembl"/>
        </authorList>
    </citation>
    <scope>IDENTIFICATION</scope>
</reference>
<reference evidence="15 16" key="1">
    <citation type="journal article" date="2014" name="Nat. Genet.">
        <title>Whole-genome sequence of a flatfish provides insights into ZW sex chromosome evolution and adaptation to a benthic lifestyle.</title>
        <authorList>
            <person name="Chen S."/>
            <person name="Zhang G."/>
            <person name="Shao C."/>
            <person name="Huang Q."/>
            <person name="Liu G."/>
            <person name="Zhang P."/>
            <person name="Song W."/>
            <person name="An N."/>
            <person name="Chalopin D."/>
            <person name="Volff J.N."/>
            <person name="Hong Y."/>
            <person name="Li Q."/>
            <person name="Sha Z."/>
            <person name="Zhou H."/>
            <person name="Xie M."/>
            <person name="Yu Q."/>
            <person name="Liu Y."/>
            <person name="Xiang H."/>
            <person name="Wang N."/>
            <person name="Wu K."/>
            <person name="Yang C."/>
            <person name="Zhou Q."/>
            <person name="Liao X."/>
            <person name="Yang L."/>
            <person name="Hu Q."/>
            <person name="Zhang J."/>
            <person name="Meng L."/>
            <person name="Jin L."/>
            <person name="Tian Y."/>
            <person name="Lian J."/>
            <person name="Yang J."/>
            <person name="Miao G."/>
            <person name="Liu S."/>
            <person name="Liang Z."/>
            <person name="Yan F."/>
            <person name="Li Y."/>
            <person name="Sun B."/>
            <person name="Zhang H."/>
            <person name="Zhang J."/>
            <person name="Zhu Y."/>
            <person name="Du M."/>
            <person name="Zhao Y."/>
            <person name="Schartl M."/>
            <person name="Tang Q."/>
            <person name="Wang J."/>
        </authorList>
    </citation>
    <scope>NUCLEOTIDE SEQUENCE</scope>
</reference>
<dbReference type="Pfam" id="PF26217">
    <property type="entry name" value="GDPGP1_N"/>
    <property type="match status" value="1"/>
</dbReference>
<dbReference type="PANTHER" id="PTHR20884">
    <property type="entry name" value="GDP-D-GLUCOSE PHOSPHORYLASE 1"/>
    <property type="match status" value="1"/>
</dbReference>
<dbReference type="FunCoup" id="A0A3P8W5Y8">
    <property type="interactions" value="275"/>
</dbReference>
<dbReference type="OMA" id="GIQWPRT"/>
<dbReference type="Proteomes" id="UP000265120">
    <property type="component" value="Chromosome 6"/>
</dbReference>
<keyword evidence="9" id="KW-0808">Transferase</keyword>
<evidence type="ECO:0000256" key="1">
    <source>
        <dbReference type="ARBA" id="ARBA00000063"/>
    </source>
</evidence>
<keyword evidence="10" id="KW-0548">Nucleotidyltransferase</keyword>